<comment type="subcellular location">
    <subcellularLocation>
        <location evidence="6">Cytoplasm</location>
    </subcellularLocation>
</comment>
<accession>A0A543KI11</accession>
<dbReference type="Proteomes" id="UP000320582">
    <property type="component" value="Unassembled WGS sequence"/>
</dbReference>
<gene>
    <name evidence="6" type="primary">secB</name>
    <name evidence="7" type="ORF">BD293_3352</name>
</gene>
<comment type="similarity">
    <text evidence="1 6">Belongs to the SecB family.</text>
</comment>
<dbReference type="GO" id="GO:0051082">
    <property type="term" value="F:unfolded protein binding"/>
    <property type="evidence" value="ECO:0007669"/>
    <property type="project" value="InterPro"/>
</dbReference>
<dbReference type="NCBIfam" id="TIGR00809">
    <property type="entry name" value="secB"/>
    <property type="match status" value="1"/>
</dbReference>
<dbReference type="OrthoDB" id="9795145at2"/>
<dbReference type="SUPFAM" id="SSF54611">
    <property type="entry name" value="SecB-like"/>
    <property type="match status" value="1"/>
</dbReference>
<keyword evidence="3 6" id="KW-0653">Protein transport</keyword>
<keyword evidence="2 6" id="KW-0813">Transport</keyword>
<dbReference type="HAMAP" id="MF_00821">
    <property type="entry name" value="SecB"/>
    <property type="match status" value="1"/>
</dbReference>
<keyword evidence="6" id="KW-0963">Cytoplasm</keyword>
<proteinExistence type="inferred from homology"/>
<evidence type="ECO:0000256" key="6">
    <source>
        <dbReference type="HAMAP-Rule" id="MF_00821"/>
    </source>
</evidence>
<dbReference type="GO" id="GO:0051262">
    <property type="term" value="P:protein tetramerization"/>
    <property type="evidence" value="ECO:0007669"/>
    <property type="project" value="InterPro"/>
</dbReference>
<keyword evidence="5 6" id="KW-0143">Chaperone</keyword>
<evidence type="ECO:0000256" key="4">
    <source>
        <dbReference type="ARBA" id="ARBA00023010"/>
    </source>
</evidence>
<sequence>MTESEQQGNGATAAAAPQPKVNMRILAQFMRDLSFENVAAQKKLQGSNVQPDIQVQVSLDANKREAENQYEIGTKFKITSKNKSDDQTLFIVELDYVGLFHIEGVPQEQLHPFLLIECPRMIFPFARRIISDVTRDGGFPPLNLDTVDFLALYKQELQRQAAAQAQKSETPVAN</sequence>
<dbReference type="RefSeq" id="WP_142083566.1">
    <property type="nucleotide sequence ID" value="NZ_JBOFFA010000038.1"/>
</dbReference>
<evidence type="ECO:0000256" key="3">
    <source>
        <dbReference type="ARBA" id="ARBA00022927"/>
    </source>
</evidence>
<dbReference type="Pfam" id="PF02556">
    <property type="entry name" value="SecB"/>
    <property type="match status" value="1"/>
</dbReference>
<protein>
    <recommendedName>
        <fullName evidence="6">Protein-export protein SecB</fullName>
    </recommendedName>
</protein>
<dbReference type="NCBIfam" id="NF004392">
    <property type="entry name" value="PRK05751.1-3"/>
    <property type="match status" value="1"/>
</dbReference>
<dbReference type="PANTHER" id="PTHR36918">
    <property type="match status" value="1"/>
</dbReference>
<dbReference type="InterPro" id="IPR003708">
    <property type="entry name" value="SecB"/>
</dbReference>
<dbReference type="Gene3D" id="3.10.420.10">
    <property type="entry name" value="SecB-like"/>
    <property type="match status" value="1"/>
</dbReference>
<dbReference type="AlphaFoldDB" id="A0A543KI11"/>
<name>A0A543KI11_9RHOB</name>
<dbReference type="GO" id="GO:0015031">
    <property type="term" value="P:protein transport"/>
    <property type="evidence" value="ECO:0007669"/>
    <property type="project" value="UniProtKB-UniRule"/>
</dbReference>
<keyword evidence="8" id="KW-1185">Reference proteome</keyword>
<comment type="subunit">
    <text evidence="6">Homotetramer, a dimer of dimers. One homotetramer interacts with 1 SecA dimer.</text>
</comment>
<evidence type="ECO:0000256" key="5">
    <source>
        <dbReference type="ARBA" id="ARBA00023186"/>
    </source>
</evidence>
<dbReference type="InterPro" id="IPR035958">
    <property type="entry name" value="SecB-like_sf"/>
</dbReference>
<comment type="caution">
    <text evidence="7">The sequence shown here is derived from an EMBL/GenBank/DDBJ whole genome shotgun (WGS) entry which is preliminary data.</text>
</comment>
<dbReference type="PANTHER" id="PTHR36918:SF1">
    <property type="entry name" value="PROTEIN-EXPORT PROTEIN SECB"/>
    <property type="match status" value="1"/>
</dbReference>
<dbReference type="GO" id="GO:0005737">
    <property type="term" value="C:cytoplasm"/>
    <property type="evidence" value="ECO:0007669"/>
    <property type="project" value="UniProtKB-SubCell"/>
</dbReference>
<evidence type="ECO:0000313" key="8">
    <source>
        <dbReference type="Proteomes" id="UP000320582"/>
    </source>
</evidence>
<evidence type="ECO:0000313" key="7">
    <source>
        <dbReference type="EMBL" id="TQM94667.1"/>
    </source>
</evidence>
<evidence type="ECO:0000256" key="2">
    <source>
        <dbReference type="ARBA" id="ARBA00022448"/>
    </source>
</evidence>
<reference evidence="7 8" key="1">
    <citation type="submission" date="2019-06" db="EMBL/GenBank/DDBJ databases">
        <title>Genomic Encyclopedia of Archaeal and Bacterial Type Strains, Phase II (KMG-II): from individual species to whole genera.</title>
        <authorList>
            <person name="Goeker M."/>
        </authorList>
    </citation>
    <scope>NUCLEOTIDE SEQUENCE [LARGE SCALE GENOMIC DNA]</scope>
    <source>
        <strain evidence="7 8">DSM 18423</strain>
    </source>
</reference>
<dbReference type="GO" id="GO:0006457">
    <property type="term" value="P:protein folding"/>
    <property type="evidence" value="ECO:0007669"/>
    <property type="project" value="UniProtKB-UniRule"/>
</dbReference>
<keyword evidence="4 6" id="KW-0811">Translocation</keyword>
<dbReference type="EMBL" id="VFPT01000001">
    <property type="protein sequence ID" value="TQM94667.1"/>
    <property type="molecule type" value="Genomic_DNA"/>
</dbReference>
<evidence type="ECO:0000256" key="1">
    <source>
        <dbReference type="ARBA" id="ARBA00009990"/>
    </source>
</evidence>
<organism evidence="7 8">
    <name type="scientific">Roseinatronobacter monicus</name>
    <dbReference type="NCBI Taxonomy" id="393481"/>
    <lineage>
        <taxon>Bacteria</taxon>
        <taxon>Pseudomonadati</taxon>
        <taxon>Pseudomonadota</taxon>
        <taxon>Alphaproteobacteria</taxon>
        <taxon>Rhodobacterales</taxon>
        <taxon>Paracoccaceae</taxon>
        <taxon>Roseinatronobacter</taxon>
    </lineage>
</organism>
<comment type="function">
    <text evidence="6">One of the proteins required for the normal export of preproteins out of the cell cytoplasm. It is a molecular chaperone that binds to a subset of precursor proteins, maintaining them in a translocation-competent state. It also specifically binds to its receptor SecA.</text>
</comment>
<dbReference type="PRINTS" id="PR01594">
    <property type="entry name" value="SECBCHAPRONE"/>
</dbReference>